<dbReference type="RefSeq" id="WP_369455630.1">
    <property type="nucleotide sequence ID" value="NZ_JBGCUO010000001.1"/>
</dbReference>
<keyword evidence="6 8" id="KW-0862">Zinc</keyword>
<name>A0ABV4AIC7_9GAMM</name>
<keyword evidence="7 8" id="KW-0482">Metalloprotease</keyword>
<evidence type="ECO:0000256" key="3">
    <source>
        <dbReference type="ARBA" id="ARBA00022729"/>
    </source>
</evidence>
<dbReference type="InterPro" id="IPR051156">
    <property type="entry name" value="Mito/Outer_Membr_Metalloprot"/>
</dbReference>
<feature type="binding site" evidence="8">
    <location>
        <position position="143"/>
    </location>
    <ligand>
        <name>Zn(2+)</name>
        <dbReference type="ChEBI" id="CHEBI:29105"/>
        <note>catalytic</note>
    </ligand>
</feature>
<dbReference type="Pfam" id="PF01435">
    <property type="entry name" value="Peptidase_M48"/>
    <property type="match status" value="1"/>
</dbReference>
<comment type="cofactor">
    <cofactor evidence="8">
        <name>Zn(2+)</name>
        <dbReference type="ChEBI" id="CHEBI:29105"/>
    </cofactor>
    <text evidence="8">Binds 1 zinc ion per subunit.</text>
</comment>
<comment type="function">
    <text evidence="8">Functions as both a chaperone and a metalloprotease. Maintains the integrity of the outer membrane by promoting either the assembly or the elimination of outer membrane proteins, depending on their folding state.</text>
</comment>
<evidence type="ECO:0000256" key="8">
    <source>
        <dbReference type="HAMAP-Rule" id="MF_00997"/>
    </source>
</evidence>
<dbReference type="EMBL" id="JBGCUO010000001">
    <property type="protein sequence ID" value="MEY1662395.1"/>
    <property type="molecule type" value="Genomic_DNA"/>
</dbReference>
<evidence type="ECO:0000256" key="2">
    <source>
        <dbReference type="ARBA" id="ARBA00022723"/>
    </source>
</evidence>
<dbReference type="Gene3D" id="1.25.40.10">
    <property type="entry name" value="Tetratricopeptide repeat domain"/>
    <property type="match status" value="2"/>
</dbReference>
<keyword evidence="11" id="KW-1185">Reference proteome</keyword>
<feature type="chain" id="PRO_5044921917" description="Putative beta-barrel assembly-enhancing protease" evidence="8">
    <location>
        <begin position="35"/>
        <end position="490"/>
    </location>
</feature>
<comment type="subcellular location">
    <subcellularLocation>
        <location evidence="8">Periplasm</location>
    </subcellularLocation>
</comment>
<dbReference type="Proteomes" id="UP001562065">
    <property type="component" value="Unassembled WGS sequence"/>
</dbReference>
<feature type="signal peptide" evidence="8">
    <location>
        <begin position="1"/>
        <end position="34"/>
    </location>
</feature>
<keyword evidence="1 8" id="KW-0645">Protease</keyword>
<evidence type="ECO:0000256" key="1">
    <source>
        <dbReference type="ARBA" id="ARBA00022670"/>
    </source>
</evidence>
<keyword evidence="4 8" id="KW-0574">Periplasm</keyword>
<keyword evidence="5 8" id="KW-0378">Hydrolase</keyword>
<dbReference type="SUPFAM" id="SSF48452">
    <property type="entry name" value="TPR-like"/>
    <property type="match status" value="1"/>
</dbReference>
<evidence type="ECO:0000256" key="6">
    <source>
        <dbReference type="ARBA" id="ARBA00022833"/>
    </source>
</evidence>
<dbReference type="Gene3D" id="3.30.2010.10">
    <property type="entry name" value="Metalloproteases ('zincins'), catalytic domain"/>
    <property type="match status" value="1"/>
</dbReference>
<dbReference type="EC" id="3.4.-.-" evidence="8"/>
<evidence type="ECO:0000313" key="11">
    <source>
        <dbReference type="Proteomes" id="UP001562065"/>
    </source>
</evidence>
<feature type="binding site" evidence="8">
    <location>
        <position position="147"/>
    </location>
    <ligand>
        <name>Zn(2+)</name>
        <dbReference type="ChEBI" id="CHEBI:29105"/>
        <note>catalytic</note>
    </ligand>
</feature>
<protein>
    <recommendedName>
        <fullName evidence="8">Putative beta-barrel assembly-enhancing protease</fullName>
        <ecNumber evidence="8">3.4.-.-</ecNumber>
    </recommendedName>
</protein>
<feature type="active site" evidence="8">
    <location>
        <position position="144"/>
    </location>
</feature>
<proteinExistence type="inferred from homology"/>
<feature type="binding site" evidence="8">
    <location>
        <position position="209"/>
    </location>
    <ligand>
        <name>Zn(2+)</name>
        <dbReference type="ChEBI" id="CHEBI:29105"/>
        <note>catalytic</note>
    </ligand>
</feature>
<evidence type="ECO:0000256" key="7">
    <source>
        <dbReference type="ARBA" id="ARBA00023049"/>
    </source>
</evidence>
<keyword evidence="2 8" id="KW-0479">Metal-binding</keyword>
<sequence length="490" mass="54319" precursor="true">MVQRHSPRSKPARRALRLGALVMALVTALPTAVAAPAPSLPDLGDPTSVYLTPEQEFRLGRAWLRELRGQVGILDDPLVQDYVEHLVYRLASHSDLAEPDLAIIVVNSRDINAFAVPGGVIGLNAGLFLNAESEDEVASVVAHEIAHVSQRHFTRRYADSKRLNAAMFAAMLASLAVAIAGNAEAGMAGIASTQAAAIQNQLAYSRHHEREADRVGMQTLVNAGYDPRAMSRFFERLLRNVQYQGRPPEFILTHPLTEDRVADARSRANAMRSPPLRMTPDFQLAQSRIRARFFSNPQQGLSYFQGLYKGGTSLEQQAAGFGLAVAATRVRQFELAERTLNALVQADPNQLWYRIALAEVANERGQPAQAVTILEDVLRTTPDHYAASVLLARSLISAQRYPDARQVLERQLRRRSDPALWQLLADAAGKDNDLARAHFARAELYFAVGQSDRALEQMRYALAQSNERFDLNAQIRARLRQMEALASERF</sequence>
<feature type="active site" description="Proton donor" evidence="8">
    <location>
        <position position="213"/>
    </location>
</feature>
<reference evidence="10 11" key="1">
    <citation type="submission" date="2024-07" db="EMBL/GenBank/DDBJ databases">
        <authorList>
            <person name="Ren Q."/>
        </authorList>
    </citation>
    <scope>NUCLEOTIDE SEQUENCE [LARGE SCALE GENOMIC DNA]</scope>
    <source>
        <strain evidence="10 11">REN37</strain>
    </source>
</reference>
<evidence type="ECO:0000256" key="5">
    <source>
        <dbReference type="ARBA" id="ARBA00022801"/>
    </source>
</evidence>
<dbReference type="Pfam" id="PF07721">
    <property type="entry name" value="TPR_4"/>
    <property type="match status" value="1"/>
</dbReference>
<dbReference type="GO" id="GO:0008237">
    <property type="term" value="F:metallopeptidase activity"/>
    <property type="evidence" value="ECO:0007669"/>
    <property type="project" value="UniProtKB-KW"/>
</dbReference>
<feature type="domain" description="Peptidase M48" evidence="9">
    <location>
        <begin position="78"/>
        <end position="267"/>
    </location>
</feature>
<keyword evidence="3 8" id="KW-0732">Signal</keyword>
<evidence type="ECO:0000313" key="10">
    <source>
        <dbReference type="EMBL" id="MEY1662395.1"/>
    </source>
</evidence>
<organism evidence="10 11">
    <name type="scientific">Isoalcanivorax beigongshangi</name>
    <dbReference type="NCBI Taxonomy" id="3238810"/>
    <lineage>
        <taxon>Bacteria</taxon>
        <taxon>Pseudomonadati</taxon>
        <taxon>Pseudomonadota</taxon>
        <taxon>Gammaproteobacteria</taxon>
        <taxon>Oceanospirillales</taxon>
        <taxon>Alcanivoracaceae</taxon>
        <taxon>Isoalcanivorax</taxon>
    </lineage>
</organism>
<dbReference type="PANTHER" id="PTHR22726:SF1">
    <property type="entry name" value="METALLOENDOPEPTIDASE OMA1, MITOCHONDRIAL"/>
    <property type="match status" value="1"/>
</dbReference>
<dbReference type="InterPro" id="IPR001915">
    <property type="entry name" value="Peptidase_M48"/>
</dbReference>
<comment type="similarity">
    <text evidence="8">Belongs to the peptidase M48 family. BepA subfamily.</text>
</comment>
<evidence type="ECO:0000256" key="4">
    <source>
        <dbReference type="ARBA" id="ARBA00022764"/>
    </source>
</evidence>
<comment type="caution">
    <text evidence="10">The sequence shown here is derived from an EMBL/GenBank/DDBJ whole genome shotgun (WGS) entry which is preliminary data.</text>
</comment>
<dbReference type="InterPro" id="IPR011717">
    <property type="entry name" value="TPR-4"/>
</dbReference>
<accession>A0ABV4AIC7</accession>
<dbReference type="PANTHER" id="PTHR22726">
    <property type="entry name" value="METALLOENDOPEPTIDASE OMA1"/>
    <property type="match status" value="1"/>
</dbReference>
<dbReference type="Pfam" id="PF14559">
    <property type="entry name" value="TPR_19"/>
    <property type="match status" value="1"/>
</dbReference>
<gene>
    <name evidence="10" type="ORF">AB5I84_09580</name>
</gene>
<evidence type="ECO:0000259" key="9">
    <source>
        <dbReference type="Pfam" id="PF01435"/>
    </source>
</evidence>
<dbReference type="HAMAP" id="MF_00997">
    <property type="entry name" value="Protease_BepA"/>
    <property type="match status" value="1"/>
</dbReference>
<dbReference type="InterPro" id="IPR030873">
    <property type="entry name" value="Protease_BepA"/>
</dbReference>
<dbReference type="InterPro" id="IPR011990">
    <property type="entry name" value="TPR-like_helical_dom_sf"/>
</dbReference>